<evidence type="ECO:0000313" key="5">
    <source>
        <dbReference type="Proteomes" id="UP001523565"/>
    </source>
</evidence>
<accession>A0ABT1EI25</accession>
<reference evidence="4 5" key="1">
    <citation type="journal article" date="2022" name="Genome Biol. Evol.">
        <title>Host diet, physiology and behaviors set the stage for Lachnospiraceae cladogenesis.</title>
        <authorList>
            <person name="Vera-Ponce De Leon A."/>
            <person name="Schneider M."/>
            <person name="Jahnes B.C."/>
            <person name="Sadowski V."/>
            <person name="Camuy-Velez L.A."/>
            <person name="Duan J."/>
            <person name="Sabree Z.L."/>
        </authorList>
    </citation>
    <scope>NUCLEOTIDE SEQUENCE [LARGE SCALE GENOMIC DNA]</scope>
    <source>
        <strain evidence="4 5">PAL227</strain>
    </source>
</reference>
<name>A0ABT1EI25_9FIRM</name>
<dbReference type="PROSITE" id="PS51272">
    <property type="entry name" value="SLH"/>
    <property type="match status" value="3"/>
</dbReference>
<dbReference type="InterPro" id="IPR000073">
    <property type="entry name" value="AB_hydrolase_1"/>
</dbReference>
<dbReference type="PANTHER" id="PTHR11440">
    <property type="entry name" value="LECITHIN-CHOLESTEROL ACYLTRANSFERASE-RELATED"/>
    <property type="match status" value="1"/>
</dbReference>
<evidence type="ECO:0000259" key="3">
    <source>
        <dbReference type="PROSITE" id="PS51272"/>
    </source>
</evidence>
<proteinExistence type="predicted"/>
<dbReference type="SUPFAM" id="SSF53474">
    <property type="entry name" value="alpha/beta-Hydrolases"/>
    <property type="match status" value="1"/>
</dbReference>
<dbReference type="RefSeq" id="WP_262069037.1">
    <property type="nucleotide sequence ID" value="NZ_JAMXOC010000009.1"/>
</dbReference>
<evidence type="ECO:0000256" key="2">
    <source>
        <dbReference type="SAM" id="MobiDB-lite"/>
    </source>
</evidence>
<keyword evidence="1" id="KW-0677">Repeat</keyword>
<evidence type="ECO:0000313" key="4">
    <source>
        <dbReference type="EMBL" id="MCP1110151.1"/>
    </source>
</evidence>
<dbReference type="Proteomes" id="UP001523565">
    <property type="component" value="Unassembled WGS sequence"/>
</dbReference>
<dbReference type="Pfam" id="PF00561">
    <property type="entry name" value="Abhydrolase_1"/>
    <property type="match status" value="1"/>
</dbReference>
<feature type="domain" description="SLH" evidence="3">
    <location>
        <begin position="893"/>
        <end position="952"/>
    </location>
</feature>
<sequence>MHKKVFSGMSAIILITILLTTSFLSVLAEETPEEGVEVNIIDETELEENLASGDTLANDVDSELSNGGDEISTEEELGDAENELDIVADENTQEQEGNADEAQMEQAERTQTKIANMVSEIRYIYFGSWPQKIVSDDEIERRLDSAEFDENGLTILDGVKYWDSGRSYYKCTPIKWRVLQEKEGAFTLLADKILDTCAYHKDGLVGKNTKWENSDVRAHLNGPFYNKAFSEDEKNDIKISYVSNARVSDHGLNGGADTEDKVYLLSWDELKSVELGFPVTEEITIDREAKYLPYLGSGFTTSWVGDTSQINSEKGTAYYWTRSPEVLSYGYLEPGFVSANGSLSHGGSLMNGRVYCTWKLGLRPVIQLPIESELWSDTDPELKKGKIPIVVVPGVMGSNLFTKNGDKLWDPKGLQLFSAGKLDLKTNPILYTRGNAKDMLLTPDADREYGALNTYKGLIDALCKEFPDRKIYISSYDFRQSNEVSANNLARDISLILEQNNADKVDVVAHSMGGLVTSSYAKQYGYEKVRKIITCGTPYEGSPLLLDRALGERLTDSEDIVYMGAEKGMYFLGLNTEVKTKFPALAELIPTRQYYEKYPWFQEKKDFKKTTYTEMSYEDFDATCTKIFLSNMDAAVKFHEGLKSKNYNHLVDYPDSYFIVGYGQDTMTYASLDEAGKEVVQPRQESNTLGTIPGDGTVPLYSATMCGKLRTLNFESDVKRVHFIKTNHGGTCGGEGQKKGEIEALNTIFSILKDEEAQSEIIEEVLDERTNIYIECPVEVSVSKGQEILDSSLDNFSQEASFGSLLIYGRDADKKLLSLKDEAFDIQLDGAGYGTMDLTLEWWDANNNLVDTRKFLDVPITENTKMNINTENSQTVVLYIDDNGDGTIDKELSPLLFTDVSTEDWFYSSVKFVSQRGIMTGLNPTFFGATENLARAQFAALLYKLEGSPSVEYDNRFSDVADGQWYTKPILWAAQNGIVNGYKDGRFGVGDSINREQIATMLYSYSKFKGYDLSQSGDLSVFPDNSNVSAYAKKSLQWAVGVGFISGTNGKLDPQGSAVRAQCAAIMMRYLNVYEY</sequence>
<organism evidence="4 5">
    <name type="scientific">Ohessyouella blattaphilus</name>
    <dbReference type="NCBI Taxonomy" id="2949333"/>
    <lineage>
        <taxon>Bacteria</taxon>
        <taxon>Bacillati</taxon>
        <taxon>Bacillota</taxon>
        <taxon>Clostridia</taxon>
        <taxon>Lachnospirales</taxon>
        <taxon>Lachnospiraceae</taxon>
        <taxon>Ohessyouella</taxon>
    </lineage>
</organism>
<dbReference type="Pfam" id="PF19789">
    <property type="entry name" value="DUF6273"/>
    <property type="match status" value="1"/>
</dbReference>
<dbReference type="InterPro" id="IPR001119">
    <property type="entry name" value="SLH_dom"/>
</dbReference>
<dbReference type="Pfam" id="PF00395">
    <property type="entry name" value="SLH"/>
    <property type="match status" value="2"/>
</dbReference>
<comment type="caution">
    <text evidence="4">The sequence shown here is derived from an EMBL/GenBank/DDBJ whole genome shotgun (WGS) entry which is preliminary data.</text>
</comment>
<dbReference type="GO" id="GO:0016787">
    <property type="term" value="F:hydrolase activity"/>
    <property type="evidence" value="ECO:0007669"/>
    <property type="project" value="UniProtKB-KW"/>
</dbReference>
<gene>
    <name evidence="4" type="ORF">NK118_07805</name>
</gene>
<dbReference type="InterPro" id="IPR029058">
    <property type="entry name" value="AB_hydrolase_fold"/>
</dbReference>
<dbReference type="EMBL" id="JAMZFV010000009">
    <property type="protein sequence ID" value="MCP1110151.1"/>
    <property type="molecule type" value="Genomic_DNA"/>
</dbReference>
<protein>
    <submittedName>
        <fullName evidence="4">Alpha/beta fold hydrolase</fullName>
    </submittedName>
</protein>
<feature type="domain" description="SLH" evidence="3">
    <location>
        <begin position="1019"/>
        <end position="1076"/>
    </location>
</feature>
<keyword evidence="5" id="KW-1185">Reference proteome</keyword>
<feature type="region of interest" description="Disordered" evidence="2">
    <location>
        <begin position="50"/>
        <end position="79"/>
    </location>
</feature>
<feature type="domain" description="SLH" evidence="3">
    <location>
        <begin position="953"/>
        <end position="1016"/>
    </location>
</feature>
<keyword evidence="4" id="KW-0378">Hydrolase</keyword>
<dbReference type="InterPro" id="IPR046240">
    <property type="entry name" value="DUF6273"/>
</dbReference>
<dbReference type="Gene3D" id="3.40.50.1820">
    <property type="entry name" value="alpha/beta hydrolase"/>
    <property type="match status" value="1"/>
</dbReference>
<evidence type="ECO:0000256" key="1">
    <source>
        <dbReference type="ARBA" id="ARBA00022737"/>
    </source>
</evidence>